<dbReference type="PANTHER" id="PTHR48021:SF1">
    <property type="entry name" value="GH07001P-RELATED"/>
    <property type="match status" value="1"/>
</dbReference>
<reference evidence="10" key="1">
    <citation type="submission" date="2015-02" db="EMBL/GenBank/DDBJ databases">
        <title>A transcriptome of Wollemia nobilis - a relic of Gondwana.</title>
        <authorList>
            <person name="Chia J.Y."/>
            <person name="Leong Y.S."/>
            <person name="Abdul Karim S."/>
            <person name="Wan Azmi N."/>
            <person name="Hercus R."/>
            <person name="Croft L."/>
        </authorList>
    </citation>
    <scope>NUCLEOTIDE SEQUENCE</scope>
    <source>
        <strain evidence="10">MaeBrown</strain>
        <tissue evidence="10">Leaf</tissue>
    </source>
</reference>
<name>A0A0C9S1J1_9CONI</name>
<keyword evidence="3" id="KW-0762">Sugar transport</keyword>
<dbReference type="InterPro" id="IPR020846">
    <property type="entry name" value="MFS_dom"/>
</dbReference>
<feature type="transmembrane region" description="Helical" evidence="8">
    <location>
        <begin position="122"/>
        <end position="142"/>
    </location>
</feature>
<dbReference type="SUPFAM" id="SSF103473">
    <property type="entry name" value="MFS general substrate transporter"/>
    <property type="match status" value="1"/>
</dbReference>
<keyword evidence="4 8" id="KW-0812">Transmembrane</keyword>
<feature type="domain" description="Major facilitator superfamily (MFS) profile" evidence="9">
    <location>
        <begin position="57"/>
        <end position="480"/>
    </location>
</feature>
<evidence type="ECO:0000313" key="10">
    <source>
        <dbReference type="EMBL" id="JAG85667.1"/>
    </source>
</evidence>
<dbReference type="InterPro" id="IPR005829">
    <property type="entry name" value="Sugar_transporter_CS"/>
</dbReference>
<dbReference type="PROSITE" id="PS50850">
    <property type="entry name" value="MFS"/>
    <property type="match status" value="1"/>
</dbReference>
<dbReference type="FunFam" id="1.20.1250.20:FF:000043">
    <property type="entry name" value="sugar transporter ERD6-like 6"/>
    <property type="match status" value="1"/>
</dbReference>
<keyword evidence="6 8" id="KW-0472">Membrane</keyword>
<evidence type="ECO:0000256" key="3">
    <source>
        <dbReference type="ARBA" id="ARBA00022597"/>
    </source>
</evidence>
<comment type="subcellular location">
    <subcellularLocation>
        <location evidence="1">Membrane</location>
        <topology evidence="1">Multi-pass membrane protein</topology>
    </subcellularLocation>
</comment>
<organism evidence="10">
    <name type="scientific">Wollemia nobilis</name>
    <dbReference type="NCBI Taxonomy" id="56998"/>
    <lineage>
        <taxon>Eukaryota</taxon>
        <taxon>Viridiplantae</taxon>
        <taxon>Streptophyta</taxon>
        <taxon>Embryophyta</taxon>
        <taxon>Tracheophyta</taxon>
        <taxon>Spermatophyta</taxon>
        <taxon>Pinopsida</taxon>
        <taxon>Pinidae</taxon>
        <taxon>Conifers II</taxon>
        <taxon>Araucariales</taxon>
        <taxon>Araucariaceae</taxon>
        <taxon>Wollemia</taxon>
    </lineage>
</organism>
<protein>
    <submittedName>
        <fullName evidence="10">TSA: Wollemia nobilis Ref_Wollemi_Transcript_25293_2087 transcribed RNA sequence</fullName>
    </submittedName>
</protein>
<dbReference type="InterPro" id="IPR050549">
    <property type="entry name" value="MFS_Trehalose_Transporter"/>
</dbReference>
<dbReference type="InterPro" id="IPR005828">
    <property type="entry name" value="MFS_sugar_transport-like"/>
</dbReference>
<feature type="transmembrane region" description="Helical" evidence="8">
    <location>
        <begin position="449"/>
        <end position="474"/>
    </location>
</feature>
<evidence type="ECO:0000259" key="9">
    <source>
        <dbReference type="PROSITE" id="PS50850"/>
    </source>
</evidence>
<dbReference type="InterPro" id="IPR003663">
    <property type="entry name" value="Sugar/inositol_transpt"/>
</dbReference>
<dbReference type="PROSITE" id="PS00216">
    <property type="entry name" value="SUGAR_TRANSPORT_1"/>
    <property type="match status" value="2"/>
</dbReference>
<comment type="similarity">
    <text evidence="2 7">Belongs to the major facilitator superfamily. Sugar transporter (TC 2.A.1.1) family.</text>
</comment>
<feature type="transmembrane region" description="Helical" evidence="8">
    <location>
        <begin position="148"/>
        <end position="169"/>
    </location>
</feature>
<dbReference type="GO" id="GO:0016020">
    <property type="term" value="C:membrane"/>
    <property type="evidence" value="ECO:0007669"/>
    <property type="project" value="UniProtKB-SubCell"/>
</dbReference>
<feature type="transmembrane region" description="Helical" evidence="8">
    <location>
        <begin position="47"/>
        <end position="70"/>
    </location>
</feature>
<keyword evidence="5 8" id="KW-1133">Transmembrane helix</keyword>
<feature type="transmembrane region" description="Helical" evidence="8">
    <location>
        <begin position="352"/>
        <end position="374"/>
    </location>
</feature>
<feature type="transmembrane region" description="Helical" evidence="8">
    <location>
        <begin position="285"/>
        <end position="308"/>
    </location>
</feature>
<feature type="transmembrane region" description="Helical" evidence="8">
    <location>
        <begin position="208"/>
        <end position="227"/>
    </location>
</feature>
<dbReference type="PANTHER" id="PTHR48021">
    <property type="match status" value="1"/>
</dbReference>
<evidence type="ECO:0000256" key="5">
    <source>
        <dbReference type="ARBA" id="ARBA00022989"/>
    </source>
</evidence>
<feature type="transmembrane region" description="Helical" evidence="8">
    <location>
        <begin position="386"/>
        <end position="407"/>
    </location>
</feature>
<evidence type="ECO:0000256" key="7">
    <source>
        <dbReference type="RuleBase" id="RU003346"/>
    </source>
</evidence>
<feature type="transmembrane region" description="Helical" evidence="8">
    <location>
        <begin position="181"/>
        <end position="202"/>
    </location>
</feature>
<evidence type="ECO:0000256" key="2">
    <source>
        <dbReference type="ARBA" id="ARBA00010992"/>
    </source>
</evidence>
<evidence type="ECO:0000256" key="1">
    <source>
        <dbReference type="ARBA" id="ARBA00004141"/>
    </source>
</evidence>
<dbReference type="Gene3D" id="1.20.1250.20">
    <property type="entry name" value="MFS general substrate transporter like domains"/>
    <property type="match status" value="1"/>
</dbReference>
<dbReference type="NCBIfam" id="TIGR00879">
    <property type="entry name" value="SP"/>
    <property type="match status" value="1"/>
</dbReference>
<proteinExistence type="inferred from homology"/>
<dbReference type="PRINTS" id="PR00171">
    <property type="entry name" value="SUGRTRNSPORT"/>
</dbReference>
<feature type="transmembrane region" description="Helical" evidence="8">
    <location>
        <begin position="328"/>
        <end position="345"/>
    </location>
</feature>
<keyword evidence="7" id="KW-0813">Transport</keyword>
<dbReference type="CDD" id="cd17358">
    <property type="entry name" value="MFS_GLUT6_8_Class3_like"/>
    <property type="match status" value="1"/>
</dbReference>
<dbReference type="EMBL" id="GCHU01025104">
    <property type="protein sequence ID" value="JAG85667.1"/>
    <property type="molecule type" value="Transcribed_RNA"/>
</dbReference>
<dbReference type="Pfam" id="PF00083">
    <property type="entry name" value="Sugar_tr"/>
    <property type="match status" value="1"/>
</dbReference>
<dbReference type="PROSITE" id="PS00217">
    <property type="entry name" value="SUGAR_TRANSPORT_2"/>
    <property type="match status" value="1"/>
</dbReference>
<dbReference type="GO" id="GO:0051119">
    <property type="term" value="F:sugar transmembrane transporter activity"/>
    <property type="evidence" value="ECO:0007669"/>
    <property type="project" value="InterPro"/>
</dbReference>
<dbReference type="InterPro" id="IPR044775">
    <property type="entry name" value="MFS_ERD6/Tret1-like"/>
</dbReference>
<feature type="transmembrane region" description="Helical" evidence="8">
    <location>
        <begin position="419"/>
        <end position="437"/>
    </location>
</feature>
<evidence type="ECO:0000256" key="4">
    <source>
        <dbReference type="ARBA" id="ARBA00022692"/>
    </source>
</evidence>
<evidence type="ECO:0000256" key="8">
    <source>
        <dbReference type="SAM" id="Phobius"/>
    </source>
</evidence>
<evidence type="ECO:0000256" key="6">
    <source>
        <dbReference type="ARBA" id="ARBA00023136"/>
    </source>
</evidence>
<dbReference type="InterPro" id="IPR036259">
    <property type="entry name" value="MFS_trans_sf"/>
</dbReference>
<sequence>MGYKVDLEKGKADHYGNVKQPLLKHGKMYNSYNSFKERKNNSDIERFQGSAATAVFCTAIVALGPIQFGFCNGYSSPTQSEIISSLGLTLSQFSLFGSLSNVGAMVGAVVSGQIADYIGRKGALVVAAIPNILGWIAITLAQSASFLYFGRLLTGFGVGVISFTVPVYIAEIAPKHLRGSLGTVTQLSVTIGILLAYFFGLLLDWRSLAIAGIAPCALLILGIFFIPESPRWLAKIRSTEFEGSLQTLRGSDVDISLEAIEIKSVVEISNQQTSIKLSELCERRYALPLFIGIGLLLLQQLGGVNGIMFYSTSIFESAGISSGNTASLGLAVIQVIMTSISAWIMDKAGRRLLLMISSGGMAVCLFLVGLAFYLKNQFSGDTSMQTFFSALALISLLIYIISFSIGIGPIPWIIMSEILPVNVKGIGGSIATLANWFSSWEVTMTINMLLGWSSAGTFMLYALICVLTLVFVALRVPETKGRTLEEIEASFR</sequence>
<accession>A0A0C9S1J1</accession>
<dbReference type="AlphaFoldDB" id="A0A0C9S1J1"/>
<feature type="transmembrane region" description="Helical" evidence="8">
    <location>
        <begin position="90"/>
        <end position="110"/>
    </location>
</feature>